<name>A0A183AUS9_9TREM</name>
<evidence type="ECO:0000313" key="2">
    <source>
        <dbReference type="Proteomes" id="UP000272942"/>
    </source>
</evidence>
<dbReference type="GO" id="GO:0005886">
    <property type="term" value="C:plasma membrane"/>
    <property type="evidence" value="ECO:0007669"/>
    <property type="project" value="TreeGrafter"/>
</dbReference>
<dbReference type="InterPro" id="IPR023214">
    <property type="entry name" value="HAD_sf"/>
</dbReference>
<dbReference type="GO" id="GO:0045332">
    <property type="term" value="P:phospholipid translocation"/>
    <property type="evidence" value="ECO:0007669"/>
    <property type="project" value="TreeGrafter"/>
</dbReference>
<dbReference type="WBParaSite" id="ECPE_0001074701-mRNA-1">
    <property type="protein sequence ID" value="ECPE_0001074701-mRNA-1"/>
    <property type="gene ID" value="ECPE_0001074701"/>
</dbReference>
<sequence>MSLMRITNCPTIASTACRIYEVLEGLETGTEQYDNPVYRPEDSNKEEVDEILAAAVEDELSRGVHKDELSCFRTEQDLSELVHKIDTLRRKLMEYETKKRFRDRLLRRRPQQYIGKSGEHIGLVVDGQSLIHALGPALRPAFLDLCLHVNTVLCCRMTPMQKASIIQMVQLGLKERGDKRTPVTAAVGDGGNDVAMIRQASVGIGLYGREGREAVRAADYATPQFR</sequence>
<dbReference type="Gene3D" id="3.40.50.1000">
    <property type="entry name" value="HAD superfamily/HAD-like"/>
    <property type="match status" value="1"/>
</dbReference>
<dbReference type="GO" id="GO:0140326">
    <property type="term" value="F:ATPase-coupled intramembrane lipid transporter activity"/>
    <property type="evidence" value="ECO:0007669"/>
    <property type="project" value="TreeGrafter"/>
</dbReference>
<reference evidence="1 2" key="2">
    <citation type="submission" date="2018-11" db="EMBL/GenBank/DDBJ databases">
        <authorList>
            <consortium name="Pathogen Informatics"/>
        </authorList>
    </citation>
    <scope>NUCLEOTIDE SEQUENCE [LARGE SCALE GENOMIC DNA]</scope>
    <source>
        <strain evidence="1 2">Egypt</strain>
    </source>
</reference>
<reference evidence="3" key="1">
    <citation type="submission" date="2016-06" db="UniProtKB">
        <authorList>
            <consortium name="WormBaseParasite"/>
        </authorList>
    </citation>
    <scope>IDENTIFICATION</scope>
</reference>
<dbReference type="AlphaFoldDB" id="A0A183AUS9"/>
<keyword evidence="2" id="KW-1185">Reference proteome</keyword>
<dbReference type="PANTHER" id="PTHR24092">
    <property type="entry name" value="PROBABLE PHOSPHOLIPID-TRANSPORTING ATPASE"/>
    <property type="match status" value="1"/>
</dbReference>
<gene>
    <name evidence="1" type="ORF">ECPE_LOCUS10714</name>
</gene>
<dbReference type="OrthoDB" id="377733at2759"/>
<dbReference type="EMBL" id="UZAN01049552">
    <property type="protein sequence ID" value="VDP87511.1"/>
    <property type="molecule type" value="Genomic_DNA"/>
</dbReference>
<dbReference type="PROSITE" id="PS51257">
    <property type="entry name" value="PROKAR_LIPOPROTEIN"/>
    <property type="match status" value="1"/>
</dbReference>
<protein>
    <submittedName>
        <fullName evidence="3">PhoLip_ATPase_C domain-containing protein</fullName>
    </submittedName>
</protein>
<organism evidence="3">
    <name type="scientific">Echinostoma caproni</name>
    <dbReference type="NCBI Taxonomy" id="27848"/>
    <lineage>
        <taxon>Eukaryota</taxon>
        <taxon>Metazoa</taxon>
        <taxon>Spiralia</taxon>
        <taxon>Lophotrochozoa</taxon>
        <taxon>Platyhelminthes</taxon>
        <taxon>Trematoda</taxon>
        <taxon>Digenea</taxon>
        <taxon>Plagiorchiida</taxon>
        <taxon>Echinostomata</taxon>
        <taxon>Echinostomatoidea</taxon>
        <taxon>Echinostomatidae</taxon>
        <taxon>Echinostoma</taxon>
    </lineage>
</organism>
<dbReference type="SUPFAM" id="SSF56784">
    <property type="entry name" value="HAD-like"/>
    <property type="match status" value="1"/>
</dbReference>
<dbReference type="Proteomes" id="UP000272942">
    <property type="component" value="Unassembled WGS sequence"/>
</dbReference>
<dbReference type="InterPro" id="IPR036412">
    <property type="entry name" value="HAD-like_sf"/>
</dbReference>
<proteinExistence type="predicted"/>
<evidence type="ECO:0000313" key="1">
    <source>
        <dbReference type="EMBL" id="VDP87511.1"/>
    </source>
</evidence>
<accession>A0A183AUS9</accession>
<evidence type="ECO:0000313" key="3">
    <source>
        <dbReference type="WBParaSite" id="ECPE_0001074701-mRNA-1"/>
    </source>
</evidence>